<dbReference type="EMBL" id="RQGT01000077">
    <property type="protein sequence ID" value="TGM13686.1"/>
    <property type="molecule type" value="Genomic_DNA"/>
</dbReference>
<gene>
    <name evidence="2" type="ORF">DLM78_08600</name>
    <name evidence="3" type="ORF">EHQ90_12750</name>
</gene>
<protein>
    <submittedName>
        <fullName evidence="2">Endonuclease</fullName>
    </submittedName>
</protein>
<accession>A0A4V3JUZ3</accession>
<dbReference type="SUPFAM" id="SSF56219">
    <property type="entry name" value="DNase I-like"/>
    <property type="match status" value="1"/>
</dbReference>
<keyword evidence="2" id="KW-0378">Hydrolase</keyword>
<dbReference type="Pfam" id="PF03372">
    <property type="entry name" value="Exo_endo_phos"/>
    <property type="match status" value="1"/>
</dbReference>
<comment type="caution">
    <text evidence="2">The sequence shown here is derived from an EMBL/GenBank/DDBJ whole genome shotgun (WGS) entry which is preliminary data.</text>
</comment>
<dbReference type="InterPro" id="IPR005135">
    <property type="entry name" value="Endo/exonuclease/phosphatase"/>
</dbReference>
<reference evidence="3" key="2">
    <citation type="submission" date="2018-10" db="EMBL/GenBank/DDBJ databases">
        <authorList>
            <person name="Vincent A.T."/>
            <person name="Schiettekatte O."/>
            <person name="Bourhy P."/>
            <person name="Veyrier F.J."/>
            <person name="Picardeau M."/>
        </authorList>
    </citation>
    <scope>NUCLEOTIDE SEQUENCE</scope>
    <source>
        <strain evidence="3">201702407</strain>
    </source>
</reference>
<evidence type="ECO:0000259" key="1">
    <source>
        <dbReference type="Pfam" id="PF03372"/>
    </source>
</evidence>
<reference evidence="2" key="4">
    <citation type="journal article" date="2020" name="Int. J. Syst. Evol. Microbiol.">
        <title>Leptospira yasudae sp. nov. and Leptospira stimsonii sp. nov., two new species of the pathogenic group isolated from environmental sources.</title>
        <authorList>
            <person name="Casanovas-Massana A."/>
            <person name="Hamond C."/>
            <person name="Santos L.A."/>
            <person name="de Oliveira D."/>
            <person name="Hacker K.P."/>
            <person name="Balassiano I."/>
            <person name="Costa F."/>
            <person name="Medeiros M.A."/>
            <person name="Reis M.G."/>
            <person name="Ko A.I."/>
            <person name="Wunder E.A."/>
        </authorList>
    </citation>
    <scope>NUCLEOTIDE SEQUENCE</scope>
    <source>
        <strain evidence="2">AMB6-RJ</strain>
    </source>
</reference>
<dbReference type="AlphaFoldDB" id="A0A4V3JUZ3"/>
<dbReference type="GO" id="GO:0004519">
    <property type="term" value="F:endonuclease activity"/>
    <property type="evidence" value="ECO:0007669"/>
    <property type="project" value="UniProtKB-KW"/>
</dbReference>
<organism evidence="2 4">
    <name type="scientific">Leptospira stimsonii</name>
    <dbReference type="NCBI Taxonomy" id="2202203"/>
    <lineage>
        <taxon>Bacteria</taxon>
        <taxon>Pseudomonadati</taxon>
        <taxon>Spirochaetota</taxon>
        <taxon>Spirochaetia</taxon>
        <taxon>Leptospirales</taxon>
        <taxon>Leptospiraceae</taxon>
        <taxon>Leptospira</taxon>
    </lineage>
</organism>
<feature type="domain" description="Endonuclease/exonuclease/phosphatase" evidence="1">
    <location>
        <begin position="73"/>
        <end position="283"/>
    </location>
</feature>
<name>A0A4V3JUZ3_9LEPT</name>
<reference evidence="5" key="3">
    <citation type="journal article" date="2019" name="PLoS Negl. Trop. Dis.">
        <title>Revisiting the worldwide diversity of Leptospira species in the environment.</title>
        <authorList>
            <person name="Vincent A.T."/>
            <person name="Schiettekatte O."/>
            <person name="Bourhy P."/>
            <person name="Veyrier F.J."/>
            <person name="Picardeau M."/>
        </authorList>
    </citation>
    <scope>NUCLEOTIDE SEQUENCE [LARGE SCALE GENOMIC DNA]</scope>
    <source>
        <strain evidence="5">201702407</strain>
    </source>
</reference>
<dbReference type="EMBL" id="QHCS01000002">
    <property type="protein sequence ID" value="RHX85941.1"/>
    <property type="molecule type" value="Genomic_DNA"/>
</dbReference>
<dbReference type="Proteomes" id="UP000266669">
    <property type="component" value="Unassembled WGS sequence"/>
</dbReference>
<evidence type="ECO:0000313" key="2">
    <source>
        <dbReference type="EMBL" id="RHX85941.1"/>
    </source>
</evidence>
<evidence type="ECO:0000313" key="3">
    <source>
        <dbReference type="EMBL" id="TGM13686.1"/>
    </source>
</evidence>
<dbReference type="Gene3D" id="3.60.10.10">
    <property type="entry name" value="Endonuclease/exonuclease/phosphatase"/>
    <property type="match status" value="1"/>
</dbReference>
<evidence type="ECO:0000313" key="5">
    <source>
        <dbReference type="Proteomes" id="UP000297422"/>
    </source>
</evidence>
<dbReference type="InterPro" id="IPR036691">
    <property type="entry name" value="Endo/exonu/phosph_ase_sf"/>
</dbReference>
<keyword evidence="2" id="KW-0540">Nuclease</keyword>
<sequence>MLEKFNTMQKEKISFSPGILIRILIFFGFLSGLLPSLSAQETKLKIVSYNAMFLYDEVGDENKFPKGRSPRKESDFEKIKAHLSKIDPDILAVQEVENETAVLKILPNSYLCSVTKTPGYQQEVGICWKKKFVSHEILLYPELSLEPGARSGIELKVSIGKKKYSFLNVHLKAGHSGKDRNLRFRQLKTLNEILKGKKNYFLLGDMNVPLGKDKKSWKLLSEDLDLKNPGRYTKQTCWGHKSLIDFILTDIPFENARFSQIPFPEDDGDFDGIPESEKRLSDHCPVALEIGLE</sequence>
<dbReference type="RefSeq" id="WP_118981576.1">
    <property type="nucleotide sequence ID" value="NZ_QHCS01000002.1"/>
</dbReference>
<keyword evidence="5" id="KW-1185">Reference proteome</keyword>
<reference evidence="4" key="1">
    <citation type="submission" date="2018-05" db="EMBL/GenBank/DDBJ databases">
        <title>Leptospira yasudae sp. nov. and Leptospira stimsonii sp. nov., two pathogenic species of the genus Leptospira isolated from environmental sources.</title>
        <authorList>
            <person name="Casanovas-Massana A."/>
            <person name="Hamond C."/>
            <person name="Santos L.A."/>
            <person name="Hacker K.P."/>
            <person name="Balassiano I."/>
            <person name="Medeiros M.A."/>
            <person name="Reis M.G."/>
            <person name="Ko A.I."/>
            <person name="Wunder E.A."/>
        </authorList>
    </citation>
    <scope>NUCLEOTIDE SEQUENCE [LARGE SCALE GENOMIC DNA]</scope>
    <source>
        <strain evidence="4">AMB6-RJ</strain>
    </source>
</reference>
<dbReference type="Proteomes" id="UP000297422">
    <property type="component" value="Unassembled WGS sequence"/>
</dbReference>
<keyword evidence="2" id="KW-0255">Endonuclease</keyword>
<proteinExistence type="predicted"/>
<evidence type="ECO:0000313" key="4">
    <source>
        <dbReference type="Proteomes" id="UP000266669"/>
    </source>
</evidence>